<evidence type="ECO:0000313" key="9">
    <source>
        <dbReference type="EMBL" id="AFM25778.1"/>
    </source>
</evidence>
<keyword evidence="2 7" id="KW-0441">Lipid A biosynthesis</keyword>
<evidence type="ECO:0000313" key="10">
    <source>
        <dbReference type="Proteomes" id="UP000006055"/>
    </source>
</evidence>
<dbReference type="InterPro" id="IPR011004">
    <property type="entry name" value="Trimer_LpxA-like_sf"/>
</dbReference>
<dbReference type="Gene3D" id="2.160.10.10">
    <property type="entry name" value="Hexapeptide repeat proteins"/>
    <property type="match status" value="1"/>
</dbReference>
<dbReference type="GO" id="GO:0016020">
    <property type="term" value="C:membrane"/>
    <property type="evidence" value="ECO:0007669"/>
    <property type="project" value="GOC"/>
</dbReference>
<dbReference type="eggNOG" id="COG1044">
    <property type="taxonomic scope" value="Bacteria"/>
</dbReference>
<evidence type="ECO:0000256" key="2">
    <source>
        <dbReference type="ARBA" id="ARBA00022556"/>
    </source>
</evidence>
<keyword evidence="5 7" id="KW-0443">Lipid metabolism</keyword>
<dbReference type="GO" id="GO:0009245">
    <property type="term" value="P:lipid A biosynthetic process"/>
    <property type="evidence" value="ECO:0007669"/>
    <property type="project" value="UniProtKB-UniRule"/>
</dbReference>
<evidence type="ECO:0000256" key="5">
    <source>
        <dbReference type="ARBA" id="ARBA00023098"/>
    </source>
</evidence>
<keyword evidence="6 7" id="KW-0012">Acyltransferase</keyword>
<evidence type="ECO:0000256" key="3">
    <source>
        <dbReference type="ARBA" id="ARBA00022679"/>
    </source>
</evidence>
<dbReference type="PANTHER" id="PTHR43378:SF2">
    <property type="entry name" value="UDP-3-O-ACYLGLUCOSAMINE N-ACYLTRANSFERASE 1, MITOCHONDRIAL-RELATED"/>
    <property type="match status" value="1"/>
</dbReference>
<comment type="similarity">
    <text evidence="7">Belongs to the transferase hexapeptide repeat family. LpxD subfamily.</text>
</comment>
<dbReference type="Gene3D" id="3.40.1390.10">
    <property type="entry name" value="MurE/MurF, N-terminal domain"/>
    <property type="match status" value="1"/>
</dbReference>
<dbReference type="UniPathway" id="UPA00973"/>
<comment type="pathway">
    <text evidence="7">Bacterial outer membrane biogenesis; LPS lipid A biosynthesis.</text>
</comment>
<dbReference type="HAMAP" id="MF_00523">
    <property type="entry name" value="LpxD"/>
    <property type="match status" value="1"/>
</dbReference>
<keyword evidence="10" id="KW-1185">Reference proteome</keyword>
<dbReference type="Proteomes" id="UP000006055">
    <property type="component" value="Chromosome"/>
</dbReference>
<dbReference type="InterPro" id="IPR007691">
    <property type="entry name" value="LpxD"/>
</dbReference>
<evidence type="ECO:0000256" key="6">
    <source>
        <dbReference type="ARBA" id="ARBA00023315"/>
    </source>
</evidence>
<comment type="function">
    <text evidence="7">Catalyzes the N-acylation of UDP-3-O-acylglucosamine using 3-hydroxyacyl-ACP as the acyl donor. Is involved in the biosynthesis of lipid A, a phosphorylated glycolipid that anchors the lipopolysaccharide to the outer membrane of the cell.</text>
</comment>
<dbReference type="PROSITE" id="PS00101">
    <property type="entry name" value="HEXAPEP_TRANSFERASES"/>
    <property type="match status" value="1"/>
</dbReference>
<dbReference type="AlphaFoldDB" id="I4C887"/>
<keyword evidence="4 7" id="KW-0677">Repeat</keyword>
<evidence type="ECO:0000256" key="4">
    <source>
        <dbReference type="ARBA" id="ARBA00022737"/>
    </source>
</evidence>
<name>I4C887_DESTA</name>
<dbReference type="CDD" id="cd03352">
    <property type="entry name" value="LbH_LpxD"/>
    <property type="match status" value="1"/>
</dbReference>
<dbReference type="STRING" id="706587.Desti_3116"/>
<proteinExistence type="inferred from homology"/>
<dbReference type="HOGENOM" id="CLU_049865_0_0_7"/>
<dbReference type="NCBIfam" id="NF002060">
    <property type="entry name" value="PRK00892.1"/>
    <property type="match status" value="1"/>
</dbReference>
<evidence type="ECO:0000256" key="7">
    <source>
        <dbReference type="HAMAP-Rule" id="MF_00523"/>
    </source>
</evidence>
<keyword evidence="3 7" id="KW-0808">Transferase</keyword>
<dbReference type="InterPro" id="IPR020573">
    <property type="entry name" value="UDP_GlcNAc_AcTrfase_non-rep"/>
</dbReference>
<organism evidence="9 10">
    <name type="scientific">Desulfomonile tiedjei (strain ATCC 49306 / DSM 6799 / DCB-1)</name>
    <dbReference type="NCBI Taxonomy" id="706587"/>
    <lineage>
        <taxon>Bacteria</taxon>
        <taxon>Pseudomonadati</taxon>
        <taxon>Thermodesulfobacteriota</taxon>
        <taxon>Desulfomonilia</taxon>
        <taxon>Desulfomonilales</taxon>
        <taxon>Desulfomonilaceae</taxon>
        <taxon>Desulfomonile</taxon>
    </lineage>
</organism>
<dbReference type="PATRIC" id="fig|706587.4.peg.3541"/>
<protein>
    <recommendedName>
        <fullName evidence="7">UDP-3-O-acylglucosamine N-acyltransferase</fullName>
        <ecNumber evidence="7">2.3.1.191</ecNumber>
    </recommendedName>
</protein>
<dbReference type="GO" id="GO:0103118">
    <property type="term" value="F:UDP-3-O-[(3R)-3-hydroxyacyl]-glucosamine N-acyltransferase activity"/>
    <property type="evidence" value="ECO:0007669"/>
    <property type="project" value="UniProtKB-EC"/>
</dbReference>
<gene>
    <name evidence="7" type="primary">lpxD</name>
    <name evidence="9" type="ordered locus">Desti_3116</name>
</gene>
<dbReference type="RefSeq" id="WP_014810915.1">
    <property type="nucleotide sequence ID" value="NC_018025.1"/>
</dbReference>
<keyword evidence="1 7" id="KW-0444">Lipid biosynthesis</keyword>
<dbReference type="Pfam" id="PF04613">
    <property type="entry name" value="LpxD"/>
    <property type="match status" value="1"/>
</dbReference>
<accession>I4C887</accession>
<dbReference type="Pfam" id="PF00132">
    <property type="entry name" value="Hexapep"/>
    <property type="match status" value="3"/>
</dbReference>
<dbReference type="EC" id="2.3.1.191" evidence="7"/>
<comment type="subunit">
    <text evidence="7">Homotrimer.</text>
</comment>
<feature type="domain" description="UDP-3-O-[3-hydroxymyristoyl] glucosamine N-acyltransferase non-repeat region" evidence="8">
    <location>
        <begin position="24"/>
        <end position="87"/>
    </location>
</feature>
<dbReference type="PANTHER" id="PTHR43378">
    <property type="entry name" value="UDP-3-O-ACYLGLUCOSAMINE N-ACYLTRANSFERASE"/>
    <property type="match status" value="1"/>
</dbReference>
<dbReference type="EMBL" id="CP003360">
    <property type="protein sequence ID" value="AFM25778.1"/>
    <property type="molecule type" value="Genomic_DNA"/>
</dbReference>
<evidence type="ECO:0000259" key="8">
    <source>
        <dbReference type="Pfam" id="PF04613"/>
    </source>
</evidence>
<sequence length="349" mass="37013">MMSFTLEELARMIGGEPSVRPGPAITGIRPLEYARPSDITYVVSQQFLDKLPASSAGAVILPSGLDPGDLPHIRSRNPEADYARLTAVYYPYADETPAVSPRADVHPDASLGKGVHVGPFAVIGKAATIGDRCVIGAHTVIGEGVSIGEGTRIFPNVSVYRGVTIGKRVIIHSGAVIGSDGFGFCRDVDERGLPVNVKKYHSGTVEIGDDVEIGALVAIDRALSGVTRIGRDVKLDNLVQVAHNVEIGDSTVIASQVGIAGSSSVGKYGLIGGQAGIRDHVSVGDGVILATRVGIYRNVPAGSIMAGSVPAMPRHVFLRAQTLFKKLPEMMDRIRKLEKYISFNRKDIQ</sequence>
<feature type="active site" description="Proton acceptor" evidence="7">
    <location>
        <position position="243"/>
    </location>
</feature>
<dbReference type="NCBIfam" id="TIGR01853">
    <property type="entry name" value="lipid_A_lpxD"/>
    <property type="match status" value="1"/>
</dbReference>
<evidence type="ECO:0000256" key="1">
    <source>
        <dbReference type="ARBA" id="ARBA00022516"/>
    </source>
</evidence>
<dbReference type="InterPro" id="IPR001451">
    <property type="entry name" value="Hexapep"/>
</dbReference>
<comment type="catalytic activity">
    <reaction evidence="7">
        <text>a UDP-3-O-[(3R)-3-hydroxyacyl]-alpha-D-glucosamine + a (3R)-hydroxyacyl-[ACP] = a UDP-2-N,3-O-bis[(3R)-3-hydroxyacyl]-alpha-D-glucosamine + holo-[ACP] + H(+)</text>
        <dbReference type="Rhea" id="RHEA:53836"/>
        <dbReference type="Rhea" id="RHEA-COMP:9685"/>
        <dbReference type="Rhea" id="RHEA-COMP:9945"/>
        <dbReference type="ChEBI" id="CHEBI:15378"/>
        <dbReference type="ChEBI" id="CHEBI:64479"/>
        <dbReference type="ChEBI" id="CHEBI:78827"/>
        <dbReference type="ChEBI" id="CHEBI:137740"/>
        <dbReference type="ChEBI" id="CHEBI:137748"/>
        <dbReference type="EC" id="2.3.1.191"/>
    </reaction>
</comment>
<dbReference type="GO" id="GO:0016410">
    <property type="term" value="F:N-acyltransferase activity"/>
    <property type="evidence" value="ECO:0007669"/>
    <property type="project" value="InterPro"/>
</dbReference>
<dbReference type="OrthoDB" id="9784739at2"/>
<dbReference type="SUPFAM" id="SSF51161">
    <property type="entry name" value="Trimeric LpxA-like enzymes"/>
    <property type="match status" value="1"/>
</dbReference>
<dbReference type="KEGG" id="dti:Desti_3116"/>
<dbReference type="InterPro" id="IPR018357">
    <property type="entry name" value="Hexapep_transf_CS"/>
</dbReference>
<reference evidence="10" key="1">
    <citation type="submission" date="2012-06" db="EMBL/GenBank/DDBJ databases">
        <title>Complete sequence of chromosome of Desulfomonile tiedjei DSM 6799.</title>
        <authorList>
            <person name="Lucas S."/>
            <person name="Copeland A."/>
            <person name="Lapidus A."/>
            <person name="Glavina del Rio T."/>
            <person name="Dalin E."/>
            <person name="Tice H."/>
            <person name="Bruce D."/>
            <person name="Goodwin L."/>
            <person name="Pitluck S."/>
            <person name="Peters L."/>
            <person name="Ovchinnikova G."/>
            <person name="Zeytun A."/>
            <person name="Lu M."/>
            <person name="Kyrpides N."/>
            <person name="Mavromatis K."/>
            <person name="Ivanova N."/>
            <person name="Brettin T."/>
            <person name="Detter J.C."/>
            <person name="Han C."/>
            <person name="Larimer F."/>
            <person name="Land M."/>
            <person name="Hauser L."/>
            <person name="Markowitz V."/>
            <person name="Cheng J.-F."/>
            <person name="Hugenholtz P."/>
            <person name="Woyke T."/>
            <person name="Wu D."/>
            <person name="Spring S."/>
            <person name="Schroeder M."/>
            <person name="Brambilla E."/>
            <person name="Klenk H.-P."/>
            <person name="Eisen J.A."/>
        </authorList>
    </citation>
    <scope>NUCLEOTIDE SEQUENCE [LARGE SCALE GENOMIC DNA]</scope>
    <source>
        <strain evidence="10">ATCC 49306 / DSM 6799 / DCB-1</strain>
    </source>
</reference>